<comment type="caution">
    <text evidence="1">The sequence shown here is derived from an EMBL/GenBank/DDBJ whole genome shotgun (WGS) entry which is preliminary data.</text>
</comment>
<sequence length="66" mass="7254">MSVQYMTDEAGRKVAVVIPVAQWEAIQSELRGEAVLSVQDEADRREAYAELAAGESLDLGRAMADW</sequence>
<reference evidence="1 2" key="1">
    <citation type="submission" date="2020-02" db="EMBL/GenBank/DDBJ databases">
        <title>Comparative genomics of sulfur disproportionating microorganisms.</title>
        <authorList>
            <person name="Ward L.M."/>
            <person name="Bertran E."/>
            <person name="Johnston D.T."/>
        </authorList>
    </citation>
    <scope>NUCLEOTIDE SEQUENCE [LARGE SCALE GENOMIC DNA]</scope>
    <source>
        <strain evidence="1 2">DSM 3696</strain>
    </source>
</reference>
<dbReference type="Proteomes" id="UP000469724">
    <property type="component" value="Unassembled WGS sequence"/>
</dbReference>
<protein>
    <recommendedName>
        <fullName evidence="3">Prevent-host-death protein</fullName>
    </recommendedName>
</protein>
<dbReference type="RefSeq" id="WP_163300743.1">
    <property type="nucleotide sequence ID" value="NZ_JAAGRQ010000008.1"/>
</dbReference>
<gene>
    <name evidence="1" type="ORF">G3N56_02905</name>
</gene>
<proteinExistence type="predicted"/>
<evidence type="ECO:0008006" key="3">
    <source>
        <dbReference type="Google" id="ProtNLM"/>
    </source>
</evidence>
<evidence type="ECO:0000313" key="1">
    <source>
        <dbReference type="EMBL" id="NDY55691.1"/>
    </source>
</evidence>
<organism evidence="1 2">
    <name type="scientific">Desulfolutivibrio sulfodismutans</name>
    <dbReference type="NCBI Taxonomy" id="63561"/>
    <lineage>
        <taxon>Bacteria</taxon>
        <taxon>Pseudomonadati</taxon>
        <taxon>Thermodesulfobacteriota</taxon>
        <taxon>Desulfovibrionia</taxon>
        <taxon>Desulfovibrionales</taxon>
        <taxon>Desulfovibrionaceae</taxon>
        <taxon>Desulfolutivibrio</taxon>
    </lineage>
</organism>
<accession>A0A7K3NHL6</accession>
<name>A0A7K3NHL6_9BACT</name>
<dbReference type="EMBL" id="JAAGRQ010000008">
    <property type="protein sequence ID" value="NDY55691.1"/>
    <property type="molecule type" value="Genomic_DNA"/>
</dbReference>
<keyword evidence="2" id="KW-1185">Reference proteome</keyword>
<dbReference type="AlphaFoldDB" id="A0A7K3NHL6"/>
<evidence type="ECO:0000313" key="2">
    <source>
        <dbReference type="Proteomes" id="UP000469724"/>
    </source>
</evidence>